<protein>
    <submittedName>
        <fullName evidence="1">Uncharacterized protein</fullName>
    </submittedName>
</protein>
<evidence type="ECO:0000313" key="1">
    <source>
        <dbReference type="EMBL" id="KAF4359127.1"/>
    </source>
</evidence>
<name>A0A7J6EL00_CANSA</name>
<proteinExistence type="predicted"/>
<dbReference type="Proteomes" id="UP000525078">
    <property type="component" value="Unassembled WGS sequence"/>
</dbReference>
<sequence>MVCSNGGFPQLESLHIDSLSYLRELKMEEGALSSLCFFGIKSSGFDSVPDGLRYITTLKEIKIEDYCIIKFEVLAKFFSCVGFGQSQHTALQVSIALLKSFIQVGSRGVHCAMKLLWPFLEIVDSLGLLKDPFIRNWVNGLGGVKSNVQQEEVYEVKLMKITKLRSSTLTPPMVIHNTINQPHDHIAYTEAHHLC</sequence>
<organism evidence="1 2">
    <name type="scientific">Cannabis sativa</name>
    <name type="common">Hemp</name>
    <name type="synonym">Marijuana</name>
    <dbReference type="NCBI Taxonomy" id="3483"/>
    <lineage>
        <taxon>Eukaryota</taxon>
        <taxon>Viridiplantae</taxon>
        <taxon>Streptophyta</taxon>
        <taxon>Embryophyta</taxon>
        <taxon>Tracheophyta</taxon>
        <taxon>Spermatophyta</taxon>
        <taxon>Magnoliopsida</taxon>
        <taxon>eudicotyledons</taxon>
        <taxon>Gunneridae</taxon>
        <taxon>Pentapetalae</taxon>
        <taxon>rosids</taxon>
        <taxon>fabids</taxon>
        <taxon>Rosales</taxon>
        <taxon>Cannabaceae</taxon>
        <taxon>Cannabis</taxon>
    </lineage>
</organism>
<gene>
    <name evidence="1" type="ORF">F8388_005236</name>
</gene>
<dbReference type="AlphaFoldDB" id="A0A7J6EL00"/>
<reference evidence="1 2" key="1">
    <citation type="journal article" date="2020" name="bioRxiv">
        <title>Sequence and annotation of 42 cannabis genomes reveals extensive copy number variation in cannabinoid synthesis and pathogen resistance genes.</title>
        <authorList>
            <person name="Mckernan K.J."/>
            <person name="Helbert Y."/>
            <person name="Kane L.T."/>
            <person name="Ebling H."/>
            <person name="Zhang L."/>
            <person name="Liu B."/>
            <person name="Eaton Z."/>
            <person name="Mclaughlin S."/>
            <person name="Kingan S."/>
            <person name="Baybayan P."/>
            <person name="Concepcion G."/>
            <person name="Jordan M."/>
            <person name="Riva A."/>
            <person name="Barbazuk W."/>
            <person name="Harkins T."/>
        </authorList>
    </citation>
    <scope>NUCLEOTIDE SEQUENCE [LARGE SCALE GENOMIC DNA]</scope>
    <source>
        <strain evidence="2">cv. Jamaican Lion 4</strain>
        <tissue evidence="1">Leaf</tissue>
    </source>
</reference>
<evidence type="ECO:0000313" key="2">
    <source>
        <dbReference type="Proteomes" id="UP000525078"/>
    </source>
</evidence>
<comment type="caution">
    <text evidence="1">The sequence shown here is derived from an EMBL/GenBank/DDBJ whole genome shotgun (WGS) entry which is preliminary data.</text>
</comment>
<accession>A0A7J6EL00</accession>
<dbReference type="EMBL" id="JAATIP010000218">
    <property type="protein sequence ID" value="KAF4359127.1"/>
    <property type="molecule type" value="Genomic_DNA"/>
</dbReference>